<evidence type="ECO:0000313" key="2">
    <source>
        <dbReference type="Proteomes" id="UP000753908"/>
    </source>
</evidence>
<proteinExistence type="predicted"/>
<protein>
    <submittedName>
        <fullName evidence="1">Uncharacterized protein</fullName>
    </submittedName>
</protein>
<dbReference type="Proteomes" id="UP000753908">
    <property type="component" value="Unassembled WGS sequence"/>
</dbReference>
<organism evidence="1 2">
    <name type="scientific">Symplocastrum torsivum CPER-KK1</name>
    <dbReference type="NCBI Taxonomy" id="450513"/>
    <lineage>
        <taxon>Bacteria</taxon>
        <taxon>Bacillati</taxon>
        <taxon>Cyanobacteriota</taxon>
        <taxon>Cyanophyceae</taxon>
        <taxon>Oscillatoriophycideae</taxon>
        <taxon>Oscillatoriales</taxon>
        <taxon>Microcoleaceae</taxon>
        <taxon>Symplocastrum</taxon>
    </lineage>
</organism>
<dbReference type="AlphaFoldDB" id="A0A951UAM5"/>
<accession>A0A951UAM5</accession>
<dbReference type="EMBL" id="JAHHIF010000028">
    <property type="protein sequence ID" value="MBW4546658.1"/>
    <property type="molecule type" value="Genomic_DNA"/>
</dbReference>
<reference evidence="1" key="2">
    <citation type="journal article" date="2022" name="Microbiol. Resour. Announc.">
        <title>Metagenome Sequencing to Explore Phylogenomics of Terrestrial Cyanobacteria.</title>
        <authorList>
            <person name="Ward R.D."/>
            <person name="Stajich J.E."/>
            <person name="Johansen J.R."/>
            <person name="Huntemann M."/>
            <person name="Clum A."/>
            <person name="Foster B."/>
            <person name="Foster B."/>
            <person name="Roux S."/>
            <person name="Palaniappan K."/>
            <person name="Varghese N."/>
            <person name="Mukherjee S."/>
            <person name="Reddy T.B.K."/>
            <person name="Daum C."/>
            <person name="Copeland A."/>
            <person name="Chen I.A."/>
            <person name="Ivanova N.N."/>
            <person name="Kyrpides N.C."/>
            <person name="Shapiro N."/>
            <person name="Eloe-Fadrosh E.A."/>
            <person name="Pietrasiak N."/>
        </authorList>
    </citation>
    <scope>NUCLEOTIDE SEQUENCE</scope>
    <source>
        <strain evidence="1">CPER-KK1</strain>
    </source>
</reference>
<evidence type="ECO:0000313" key="1">
    <source>
        <dbReference type="EMBL" id="MBW4546658.1"/>
    </source>
</evidence>
<sequence>MNYQKLDAALAMALNDVQNPEERCLVVFIHTEPVPDAIATAFLERLGVKVTSGRDIFTATLSVNAISELSDQPWVQYLKLSQRLRPLQQR</sequence>
<name>A0A951UAM5_9CYAN</name>
<reference evidence="1" key="1">
    <citation type="submission" date="2021-05" db="EMBL/GenBank/DDBJ databases">
        <authorList>
            <person name="Pietrasiak N."/>
            <person name="Ward R."/>
            <person name="Stajich J.E."/>
            <person name="Kurbessoian T."/>
        </authorList>
    </citation>
    <scope>NUCLEOTIDE SEQUENCE</scope>
    <source>
        <strain evidence="1">CPER-KK1</strain>
    </source>
</reference>
<comment type="caution">
    <text evidence="1">The sequence shown here is derived from an EMBL/GenBank/DDBJ whole genome shotgun (WGS) entry which is preliminary data.</text>
</comment>
<gene>
    <name evidence="1" type="ORF">KME25_19775</name>
</gene>